<evidence type="ECO:0000256" key="2">
    <source>
        <dbReference type="ARBA" id="ARBA00022670"/>
    </source>
</evidence>
<dbReference type="PANTHER" id="PTHR47053:SF1">
    <property type="entry name" value="MUREIN DD-ENDOPEPTIDASE MEPH-RELATED"/>
    <property type="match status" value="1"/>
</dbReference>
<proteinExistence type="inferred from homology"/>
<comment type="similarity">
    <text evidence="1">Belongs to the peptidase C40 family.</text>
</comment>
<evidence type="ECO:0000313" key="6">
    <source>
        <dbReference type="EMBL" id="ERE48576.1"/>
    </source>
</evidence>
<sequence>MLTSLEDKKRIDIVMTAMSTIGKPYRWGGQQMQEGFDCSGLVFYAYTQNGVHEHEMPRVTTQLAKNSRPIKRSELKPGDLVFFNTLGQRYSHVGLYMGEGRFINAPSKGKQVRIDS</sequence>
<dbReference type="GO" id="GO:0006508">
    <property type="term" value="P:proteolysis"/>
    <property type="evidence" value="ECO:0007669"/>
    <property type="project" value="UniProtKB-KW"/>
</dbReference>
<dbReference type="EMBL" id="KE690295">
    <property type="protein sequence ID" value="ERE48576.1"/>
    <property type="molecule type" value="Genomic_DNA"/>
</dbReference>
<organism evidence="6 7">
    <name type="scientific">Cricetulus griseus</name>
    <name type="common">Chinese hamster</name>
    <name type="synonym">Cricetulus barabensis griseus</name>
    <dbReference type="NCBI Taxonomy" id="10029"/>
    <lineage>
        <taxon>Eukaryota</taxon>
        <taxon>Metazoa</taxon>
        <taxon>Chordata</taxon>
        <taxon>Craniata</taxon>
        <taxon>Vertebrata</taxon>
        <taxon>Euteleostomi</taxon>
        <taxon>Mammalia</taxon>
        <taxon>Eutheria</taxon>
        <taxon>Euarchontoglires</taxon>
        <taxon>Glires</taxon>
        <taxon>Rodentia</taxon>
        <taxon>Myomorpha</taxon>
        <taxon>Muroidea</taxon>
        <taxon>Cricetidae</taxon>
        <taxon>Cricetinae</taxon>
        <taxon>Cricetulus</taxon>
    </lineage>
</organism>
<feature type="non-terminal residue" evidence="6">
    <location>
        <position position="116"/>
    </location>
</feature>
<evidence type="ECO:0000256" key="3">
    <source>
        <dbReference type="ARBA" id="ARBA00022801"/>
    </source>
</evidence>
<feature type="domain" description="NlpC/P60" evidence="5">
    <location>
        <begin position="7"/>
        <end position="116"/>
    </location>
</feature>
<dbReference type="InterPro" id="IPR051202">
    <property type="entry name" value="Peptidase_C40"/>
</dbReference>
<evidence type="ECO:0000259" key="5">
    <source>
        <dbReference type="PROSITE" id="PS51935"/>
    </source>
</evidence>
<keyword evidence="2" id="KW-0645">Protease</keyword>
<evidence type="ECO:0000256" key="1">
    <source>
        <dbReference type="ARBA" id="ARBA00007074"/>
    </source>
</evidence>
<protein>
    <submittedName>
        <fullName evidence="6">Uncharacterized protein ydhO</fullName>
    </submittedName>
</protein>
<dbReference type="Gene3D" id="3.90.1720.10">
    <property type="entry name" value="endopeptidase domain like (from Nostoc punctiforme)"/>
    <property type="match status" value="1"/>
</dbReference>
<evidence type="ECO:0000256" key="4">
    <source>
        <dbReference type="ARBA" id="ARBA00022807"/>
    </source>
</evidence>
<name>A0A061HTE4_CRIGR</name>
<accession>A0A061HTE4</accession>
<dbReference type="Proteomes" id="UP000030759">
    <property type="component" value="Unassembled WGS sequence"/>
</dbReference>
<dbReference type="PROSITE" id="PS51935">
    <property type="entry name" value="NLPC_P60"/>
    <property type="match status" value="1"/>
</dbReference>
<dbReference type="InterPro" id="IPR038765">
    <property type="entry name" value="Papain-like_cys_pep_sf"/>
</dbReference>
<dbReference type="PANTHER" id="PTHR47053">
    <property type="entry name" value="MUREIN DD-ENDOPEPTIDASE MEPH-RELATED"/>
    <property type="match status" value="1"/>
</dbReference>
<dbReference type="SUPFAM" id="SSF54001">
    <property type="entry name" value="Cysteine proteinases"/>
    <property type="match status" value="1"/>
</dbReference>
<evidence type="ECO:0000313" key="7">
    <source>
        <dbReference type="Proteomes" id="UP000030759"/>
    </source>
</evidence>
<dbReference type="InterPro" id="IPR000064">
    <property type="entry name" value="NLP_P60_dom"/>
</dbReference>
<dbReference type="Pfam" id="PF00877">
    <property type="entry name" value="NLPC_P60"/>
    <property type="match status" value="1"/>
</dbReference>
<keyword evidence="3" id="KW-0378">Hydrolase</keyword>
<reference evidence="7" key="1">
    <citation type="journal article" date="2013" name="Nat. Biotechnol.">
        <title>Chinese hamster genome sequenced from sorted chromosomes.</title>
        <authorList>
            <person name="Brinkrolf K."/>
            <person name="Rupp O."/>
            <person name="Laux H."/>
            <person name="Kollin F."/>
            <person name="Ernst W."/>
            <person name="Linke B."/>
            <person name="Kofler R."/>
            <person name="Romand S."/>
            <person name="Hesse F."/>
            <person name="Budach W.E."/>
            <person name="Galosy S."/>
            <person name="Muller D."/>
            <person name="Noll T."/>
            <person name="Wienberg J."/>
            <person name="Jostock T."/>
            <person name="Leonard M."/>
            <person name="Grillari J."/>
            <person name="Tauch A."/>
            <person name="Goesmann A."/>
            <person name="Helk B."/>
            <person name="Mott J.E."/>
            <person name="Puhler A."/>
            <person name="Borth N."/>
        </authorList>
    </citation>
    <scope>NUCLEOTIDE SEQUENCE [LARGE SCALE GENOMIC DNA]</scope>
    <source>
        <strain evidence="7">17A/GY</strain>
    </source>
</reference>
<keyword evidence="4" id="KW-0788">Thiol protease</keyword>
<gene>
    <name evidence="6" type="ORF">H671_21569</name>
</gene>
<dbReference type="GO" id="GO:0008234">
    <property type="term" value="F:cysteine-type peptidase activity"/>
    <property type="evidence" value="ECO:0007669"/>
    <property type="project" value="UniProtKB-KW"/>
</dbReference>
<dbReference type="AlphaFoldDB" id="A0A061HTE4"/>